<name>A0AAE9L2K3_9BURK</name>
<feature type="domain" description="Hemerythrin-like" evidence="12">
    <location>
        <begin position="618"/>
        <end position="749"/>
    </location>
</feature>
<evidence type="ECO:0000256" key="9">
    <source>
        <dbReference type="ARBA" id="ARBA00047308"/>
    </source>
</evidence>
<proteinExistence type="inferred from homology"/>
<keyword evidence="10" id="KW-0547">Nucleotide-binding</keyword>
<evidence type="ECO:0000256" key="8">
    <source>
        <dbReference type="ARBA" id="ARBA00039097"/>
    </source>
</evidence>
<dbReference type="PRINTS" id="PR00119">
    <property type="entry name" value="CATATPASE"/>
</dbReference>
<dbReference type="InterPro" id="IPR036412">
    <property type="entry name" value="HAD-like_sf"/>
</dbReference>
<dbReference type="Pfam" id="PF01814">
    <property type="entry name" value="Hemerythrin"/>
    <property type="match status" value="1"/>
</dbReference>
<evidence type="ECO:0000313" key="13">
    <source>
        <dbReference type="EMBL" id="URF05937.1"/>
    </source>
</evidence>
<keyword evidence="5" id="KW-1278">Translocase</keyword>
<evidence type="ECO:0000259" key="12">
    <source>
        <dbReference type="Pfam" id="PF01814"/>
    </source>
</evidence>
<protein>
    <recommendedName>
        <fullName evidence="8">P-type Zn(2+) transporter</fullName>
        <ecNumber evidence="8">7.2.2.12</ecNumber>
    </recommendedName>
</protein>
<feature type="transmembrane region" description="Helical" evidence="10">
    <location>
        <begin position="60"/>
        <end position="86"/>
    </location>
</feature>
<evidence type="ECO:0000256" key="3">
    <source>
        <dbReference type="ARBA" id="ARBA00022692"/>
    </source>
</evidence>
<dbReference type="Gene3D" id="3.40.1110.10">
    <property type="entry name" value="Calcium-transporting ATPase, cytoplasmic domain N"/>
    <property type="match status" value="1"/>
</dbReference>
<comment type="similarity">
    <text evidence="2 10">Belongs to the cation transport ATPase (P-type) (TC 3.A.3) family. Type IB subfamily.</text>
</comment>
<dbReference type="PROSITE" id="PS00154">
    <property type="entry name" value="ATPASE_E1_E2"/>
    <property type="match status" value="1"/>
</dbReference>
<dbReference type="NCBIfam" id="TIGR01494">
    <property type="entry name" value="ATPase_P-type"/>
    <property type="match status" value="2"/>
</dbReference>
<keyword evidence="10" id="KW-0067">ATP-binding</keyword>
<evidence type="ECO:0000256" key="4">
    <source>
        <dbReference type="ARBA" id="ARBA00022723"/>
    </source>
</evidence>
<dbReference type="SFLD" id="SFLDG00002">
    <property type="entry name" value="C1.7:_P-type_atpase_like"/>
    <property type="match status" value="1"/>
</dbReference>
<organism evidence="13 14">
    <name type="scientific">Cupriavidus campinensis</name>
    <dbReference type="NCBI Taxonomy" id="151783"/>
    <lineage>
        <taxon>Bacteria</taxon>
        <taxon>Pseudomonadati</taxon>
        <taxon>Pseudomonadota</taxon>
        <taxon>Betaproteobacteria</taxon>
        <taxon>Burkholderiales</taxon>
        <taxon>Burkholderiaceae</taxon>
        <taxon>Cupriavidus</taxon>
    </lineage>
</organism>
<gene>
    <name evidence="13" type="ORF">M5D45_05600</name>
</gene>
<dbReference type="InterPro" id="IPR012312">
    <property type="entry name" value="Hemerythrin-like"/>
</dbReference>
<dbReference type="PRINTS" id="PR00120">
    <property type="entry name" value="HATPASE"/>
</dbReference>
<dbReference type="InterPro" id="IPR008250">
    <property type="entry name" value="ATPase_P-typ_transduc_dom_A_sf"/>
</dbReference>
<dbReference type="Pfam" id="PF00122">
    <property type="entry name" value="E1-E2_ATPase"/>
    <property type="match status" value="1"/>
</dbReference>
<dbReference type="EMBL" id="CP097330">
    <property type="protein sequence ID" value="URF05937.1"/>
    <property type="molecule type" value="Genomic_DNA"/>
</dbReference>
<dbReference type="AlphaFoldDB" id="A0AAE9L2K3"/>
<feature type="transmembrane region" description="Helical" evidence="10">
    <location>
        <begin position="224"/>
        <end position="243"/>
    </location>
</feature>
<dbReference type="GO" id="GO:0046872">
    <property type="term" value="F:metal ion binding"/>
    <property type="evidence" value="ECO:0007669"/>
    <property type="project" value="UniProtKB-KW"/>
</dbReference>
<reference evidence="13" key="1">
    <citation type="journal article" date="2022" name="Microbiol. Resour. Announc.">
        <title>Genome Sequence of Cupriavidus campinensis Strain G5, a Member of a Bacterial Consortium Capable of Polyethylene Degradation.</title>
        <authorList>
            <person name="Schneider B."/>
            <person name="Pfeiffer F."/>
            <person name="Dyall-Smith M."/>
            <person name="Kunte H.J."/>
        </authorList>
    </citation>
    <scope>NUCLEOTIDE SEQUENCE</scope>
    <source>
        <strain evidence="13">G5</strain>
    </source>
</reference>
<evidence type="ECO:0000259" key="11">
    <source>
        <dbReference type="Pfam" id="PF00122"/>
    </source>
</evidence>
<sequence>MNLLLLVISALTLLGGWAASQFGDANLARWIWIGGIAPNVLALLVDCTRSLLRRQAGVDLLALLSIGFALWFGESLIASVITLMLASGRMLESYAQARAQREITALLAHAPKRAHRFDGQQWQDIDLADVRVGDQLMVRHGEIVPVDGTLSHPADLDESTLTGEAAIRKRAAGEAVSSGVLNSGAAVEMIAGATAEHSTFAGIVRMVEAAQKERSPGARLADRYAVAFMAVAVLLAAAGWIWTGDPLRSLAVLVVATPCPLILAVPTAIVSGMSRCAKRGVLVKGGGALERLAVANTLFFDKTGTLTSGRAHLAAVDCAPSFQSDEILRLAGSVACASTHVISDAIAVAARERGLQLAPPANVREVPGSGVQAMVGGLDIKLGAMQYVLGTGDLPSWAGASLKRMRPEGASTVFLSIDGRLAGLLQFLDGIRLEAPRALRMLRELGIQRQAMLTGDQIDMAQSVGEILGITEVFAEQSPADKLDKIKRARASGTVIMIGDGTNDAPALAAADVGVAMGARGAASTVQAADVVLLVDRFDRLVDAVTIARGTRRIAWQSVMVGMSLSFLGMLVALAGYLPPFSGAVLQEVIDVAVILNALRALRLSPAKSTNSLPATEVARLQHEHVELGQYLDQIRTLAATLPQLDPGKMKSELAAVVQLLAENILPHERDDDWNLYPGIARRLGGEDPLAALSAVHREIFRTARQLDLIVREMLPSGPDSSEIREVQRLLYGLEAILRLHYSQENELFHVLGEAPG</sequence>
<keyword evidence="3 10" id="KW-0812">Transmembrane</keyword>
<dbReference type="GO" id="GO:0005886">
    <property type="term" value="C:plasma membrane"/>
    <property type="evidence" value="ECO:0007669"/>
    <property type="project" value="UniProtKB-SubCell"/>
</dbReference>
<dbReference type="InterPro" id="IPR001757">
    <property type="entry name" value="P_typ_ATPase"/>
</dbReference>
<dbReference type="GO" id="GO:0015086">
    <property type="term" value="F:cadmium ion transmembrane transporter activity"/>
    <property type="evidence" value="ECO:0007669"/>
    <property type="project" value="TreeGrafter"/>
</dbReference>
<keyword evidence="6 10" id="KW-1133">Transmembrane helix</keyword>
<comment type="catalytic activity">
    <reaction evidence="9">
        <text>Zn(2+)(in) + ATP + H2O = Zn(2+)(out) + ADP + phosphate + H(+)</text>
        <dbReference type="Rhea" id="RHEA:20621"/>
        <dbReference type="ChEBI" id="CHEBI:15377"/>
        <dbReference type="ChEBI" id="CHEBI:15378"/>
        <dbReference type="ChEBI" id="CHEBI:29105"/>
        <dbReference type="ChEBI" id="CHEBI:30616"/>
        <dbReference type="ChEBI" id="CHEBI:43474"/>
        <dbReference type="ChEBI" id="CHEBI:456216"/>
        <dbReference type="EC" id="7.2.2.12"/>
    </reaction>
</comment>
<dbReference type="PANTHER" id="PTHR48085:SF5">
    <property type="entry name" value="CADMIUM_ZINC-TRANSPORTING ATPASE HMA4-RELATED"/>
    <property type="match status" value="1"/>
</dbReference>
<dbReference type="SFLD" id="SFLDS00003">
    <property type="entry name" value="Haloacid_Dehalogenase"/>
    <property type="match status" value="1"/>
</dbReference>
<dbReference type="Gene3D" id="3.40.50.1000">
    <property type="entry name" value="HAD superfamily/HAD-like"/>
    <property type="match status" value="1"/>
</dbReference>
<comment type="subcellular location">
    <subcellularLocation>
        <location evidence="10">Cell membrane</location>
    </subcellularLocation>
    <subcellularLocation>
        <location evidence="1">Membrane</location>
    </subcellularLocation>
</comment>
<dbReference type="InterPro" id="IPR027256">
    <property type="entry name" value="P-typ_ATPase_IB"/>
</dbReference>
<evidence type="ECO:0000256" key="6">
    <source>
        <dbReference type="ARBA" id="ARBA00022989"/>
    </source>
</evidence>
<dbReference type="KEGG" id="ccam:M5D45_05600"/>
<keyword evidence="4 10" id="KW-0479">Metal-binding</keyword>
<dbReference type="SUPFAM" id="SSF81665">
    <property type="entry name" value="Calcium ATPase, transmembrane domain M"/>
    <property type="match status" value="1"/>
</dbReference>
<reference evidence="13" key="2">
    <citation type="submission" date="2022-05" db="EMBL/GenBank/DDBJ databases">
        <authorList>
            <person name="Kunte H.-J."/>
        </authorList>
    </citation>
    <scope>NUCLEOTIDE SEQUENCE</scope>
    <source>
        <strain evidence="13">G5</strain>
    </source>
</reference>
<dbReference type="InterPro" id="IPR018303">
    <property type="entry name" value="ATPase_P-typ_P_site"/>
</dbReference>
<dbReference type="InterPro" id="IPR059000">
    <property type="entry name" value="ATPase_P-type_domA"/>
</dbReference>
<dbReference type="PANTHER" id="PTHR48085">
    <property type="entry name" value="CADMIUM/ZINC-TRANSPORTING ATPASE HMA2-RELATED"/>
    <property type="match status" value="1"/>
</dbReference>
<dbReference type="SUPFAM" id="SSF81660">
    <property type="entry name" value="Metal cation-transporting ATPase, ATP-binding domain N"/>
    <property type="match status" value="1"/>
</dbReference>
<dbReference type="NCBIfam" id="TIGR01525">
    <property type="entry name" value="ATPase-IB_hvy"/>
    <property type="match status" value="1"/>
</dbReference>
<evidence type="ECO:0000256" key="5">
    <source>
        <dbReference type="ARBA" id="ARBA00022967"/>
    </source>
</evidence>
<evidence type="ECO:0000256" key="2">
    <source>
        <dbReference type="ARBA" id="ARBA00006024"/>
    </source>
</evidence>
<feature type="transmembrane region" description="Helical" evidence="10">
    <location>
        <begin position="249"/>
        <end position="270"/>
    </location>
</feature>
<accession>A0AAE9L2K3</accession>
<dbReference type="InterPro" id="IPR023298">
    <property type="entry name" value="ATPase_P-typ_TM_dom_sf"/>
</dbReference>
<dbReference type="InterPro" id="IPR044492">
    <property type="entry name" value="P_typ_ATPase_HD_dom"/>
</dbReference>
<dbReference type="SFLD" id="SFLDF00027">
    <property type="entry name" value="p-type_atpase"/>
    <property type="match status" value="1"/>
</dbReference>
<dbReference type="RefSeq" id="WP_250025344.1">
    <property type="nucleotide sequence ID" value="NZ_CP097330.1"/>
</dbReference>
<feature type="transmembrane region" description="Helical" evidence="10">
    <location>
        <begin position="559"/>
        <end position="578"/>
    </location>
</feature>
<evidence type="ECO:0000256" key="1">
    <source>
        <dbReference type="ARBA" id="ARBA00004370"/>
    </source>
</evidence>
<dbReference type="Pfam" id="PF00702">
    <property type="entry name" value="Hydrolase"/>
    <property type="match status" value="1"/>
</dbReference>
<dbReference type="Gene3D" id="1.20.120.520">
    <property type="entry name" value="nmb1532 protein domain like"/>
    <property type="match status" value="1"/>
</dbReference>
<dbReference type="GO" id="GO:0016887">
    <property type="term" value="F:ATP hydrolysis activity"/>
    <property type="evidence" value="ECO:0007669"/>
    <property type="project" value="InterPro"/>
</dbReference>
<dbReference type="InterPro" id="IPR051014">
    <property type="entry name" value="Cation_Transport_ATPase_IB"/>
</dbReference>
<keyword evidence="7 10" id="KW-0472">Membrane</keyword>
<evidence type="ECO:0000313" key="14">
    <source>
        <dbReference type="Proteomes" id="UP001056132"/>
    </source>
</evidence>
<evidence type="ECO:0000256" key="10">
    <source>
        <dbReference type="RuleBase" id="RU362081"/>
    </source>
</evidence>
<dbReference type="GO" id="GO:0005524">
    <property type="term" value="F:ATP binding"/>
    <property type="evidence" value="ECO:0007669"/>
    <property type="project" value="UniProtKB-UniRule"/>
</dbReference>
<evidence type="ECO:0000256" key="7">
    <source>
        <dbReference type="ARBA" id="ARBA00023136"/>
    </source>
</evidence>
<dbReference type="GO" id="GO:0016463">
    <property type="term" value="F:P-type zinc transporter activity"/>
    <property type="evidence" value="ECO:0007669"/>
    <property type="project" value="UniProtKB-EC"/>
</dbReference>
<dbReference type="Gene3D" id="2.70.150.10">
    <property type="entry name" value="Calcium-transporting ATPase, cytoplasmic transduction domain A"/>
    <property type="match status" value="1"/>
</dbReference>
<dbReference type="SUPFAM" id="SSF81653">
    <property type="entry name" value="Calcium ATPase, transduction domain A"/>
    <property type="match status" value="1"/>
</dbReference>
<dbReference type="InterPro" id="IPR023299">
    <property type="entry name" value="ATPase_P-typ_cyto_dom_N"/>
</dbReference>
<dbReference type="Proteomes" id="UP001056132">
    <property type="component" value="Chromosome 1"/>
</dbReference>
<keyword evidence="10" id="KW-1003">Cell membrane</keyword>
<dbReference type="SUPFAM" id="SSF56784">
    <property type="entry name" value="HAD-like"/>
    <property type="match status" value="1"/>
</dbReference>
<feature type="domain" description="P-type ATPase A" evidence="11">
    <location>
        <begin position="110"/>
        <end position="208"/>
    </location>
</feature>
<dbReference type="InterPro" id="IPR023214">
    <property type="entry name" value="HAD_sf"/>
</dbReference>
<dbReference type="EC" id="7.2.2.12" evidence="8"/>